<dbReference type="STRING" id="1353952.A0A165EUL4"/>
<protein>
    <submittedName>
        <fullName evidence="2">NAD(P)-binding protein</fullName>
    </submittedName>
</protein>
<sequence>MSPTLLAQSPFRGLGYAVSLGLAQKGAKVYVGCRTQEKAEDAIKSMLVADPGVEGRLYPLQVDLGSVKASRVAGEAVVREEGAEGRLDILICNAAQTGGPYAETEEGISTAIASNHLGHFALTVALLPLLEKTARLPGSDVRVLSVSSAAHTFTPKPVQFKTVQDFRQDCGSKEGGIVIQMTRYGQSKLANILFAKELQRRWTAAGVPAIALSLHPGGIATQGARDFLRWWYVLFGLGFLTPEKAAGNILFLAGGKRVEGGGGVWKGAYVLPGGTLGAPSEEAEDAGLAKDLWELSERVCAEIAEKGRAE</sequence>
<dbReference type="InterPro" id="IPR002347">
    <property type="entry name" value="SDR_fam"/>
</dbReference>
<reference evidence="2 3" key="1">
    <citation type="journal article" date="2016" name="Mol. Biol. Evol.">
        <title>Comparative Genomics of Early-Diverging Mushroom-Forming Fungi Provides Insights into the Origins of Lignocellulose Decay Capabilities.</title>
        <authorList>
            <person name="Nagy L.G."/>
            <person name="Riley R."/>
            <person name="Tritt A."/>
            <person name="Adam C."/>
            <person name="Daum C."/>
            <person name="Floudas D."/>
            <person name="Sun H."/>
            <person name="Yadav J.S."/>
            <person name="Pangilinan J."/>
            <person name="Larsson K.H."/>
            <person name="Matsuura K."/>
            <person name="Barry K."/>
            <person name="Labutti K."/>
            <person name="Kuo R."/>
            <person name="Ohm R.A."/>
            <person name="Bhattacharya S.S."/>
            <person name="Shirouzu T."/>
            <person name="Yoshinaga Y."/>
            <person name="Martin F.M."/>
            <person name="Grigoriev I.V."/>
            <person name="Hibbett D.S."/>
        </authorList>
    </citation>
    <scope>NUCLEOTIDE SEQUENCE [LARGE SCALE GENOMIC DNA]</scope>
    <source>
        <strain evidence="2 3">HHB12733</strain>
    </source>
</reference>
<keyword evidence="1" id="KW-0560">Oxidoreductase</keyword>
<evidence type="ECO:0000256" key="1">
    <source>
        <dbReference type="ARBA" id="ARBA00023002"/>
    </source>
</evidence>
<keyword evidence="3" id="KW-1185">Reference proteome</keyword>
<gene>
    <name evidence="2" type="ORF">CALCODRAFT_484648</name>
</gene>
<evidence type="ECO:0000313" key="3">
    <source>
        <dbReference type="Proteomes" id="UP000076842"/>
    </source>
</evidence>
<dbReference type="InterPro" id="IPR036291">
    <property type="entry name" value="NAD(P)-bd_dom_sf"/>
</dbReference>
<dbReference type="Pfam" id="PF00106">
    <property type="entry name" value="adh_short"/>
    <property type="match status" value="1"/>
</dbReference>
<dbReference type="PANTHER" id="PTHR43157:SF31">
    <property type="entry name" value="PHOSPHATIDYLINOSITOL-GLYCAN BIOSYNTHESIS CLASS F PROTEIN"/>
    <property type="match status" value="1"/>
</dbReference>
<proteinExistence type="predicted"/>
<dbReference type="AlphaFoldDB" id="A0A165EUL4"/>
<dbReference type="Proteomes" id="UP000076842">
    <property type="component" value="Unassembled WGS sequence"/>
</dbReference>
<accession>A0A165EUL4</accession>
<dbReference type="PANTHER" id="PTHR43157">
    <property type="entry name" value="PHOSPHATIDYLINOSITOL-GLYCAN BIOSYNTHESIS CLASS F PROTEIN-RELATED"/>
    <property type="match status" value="1"/>
</dbReference>
<dbReference type="GO" id="GO:0016491">
    <property type="term" value="F:oxidoreductase activity"/>
    <property type="evidence" value="ECO:0007669"/>
    <property type="project" value="UniProtKB-KW"/>
</dbReference>
<dbReference type="InParanoid" id="A0A165EUL4"/>
<dbReference type="OrthoDB" id="191139at2759"/>
<name>A0A165EUL4_9BASI</name>
<dbReference type="EMBL" id="KV423992">
    <property type="protein sequence ID" value="KZT55553.1"/>
    <property type="molecule type" value="Genomic_DNA"/>
</dbReference>
<dbReference type="SUPFAM" id="SSF51735">
    <property type="entry name" value="NAD(P)-binding Rossmann-fold domains"/>
    <property type="match status" value="1"/>
</dbReference>
<evidence type="ECO:0000313" key="2">
    <source>
        <dbReference type="EMBL" id="KZT55553.1"/>
    </source>
</evidence>
<organism evidence="2 3">
    <name type="scientific">Calocera cornea HHB12733</name>
    <dbReference type="NCBI Taxonomy" id="1353952"/>
    <lineage>
        <taxon>Eukaryota</taxon>
        <taxon>Fungi</taxon>
        <taxon>Dikarya</taxon>
        <taxon>Basidiomycota</taxon>
        <taxon>Agaricomycotina</taxon>
        <taxon>Dacrymycetes</taxon>
        <taxon>Dacrymycetales</taxon>
        <taxon>Dacrymycetaceae</taxon>
        <taxon>Calocera</taxon>
    </lineage>
</organism>
<dbReference type="Gene3D" id="3.40.50.720">
    <property type="entry name" value="NAD(P)-binding Rossmann-like Domain"/>
    <property type="match status" value="1"/>
</dbReference>